<dbReference type="Gene3D" id="1.20.1740.10">
    <property type="entry name" value="Amino acid/polyamine transporter I"/>
    <property type="match status" value="1"/>
</dbReference>
<dbReference type="GO" id="GO:0006527">
    <property type="term" value="P:L-arginine catabolic process"/>
    <property type="evidence" value="ECO:0007669"/>
    <property type="project" value="UniProtKB-UniRule"/>
</dbReference>
<dbReference type="GO" id="GO:1903826">
    <property type="term" value="P:L-arginine transmembrane transport"/>
    <property type="evidence" value="ECO:0007669"/>
    <property type="project" value="InterPro"/>
</dbReference>
<dbReference type="RefSeq" id="WP_280103110.1">
    <property type="nucleotide sequence ID" value="NZ_CP122959.1"/>
</dbReference>
<dbReference type="EMBL" id="CP122959">
    <property type="protein sequence ID" value="WGI19554.1"/>
    <property type="molecule type" value="Genomic_DNA"/>
</dbReference>
<organism evidence="11 12">
    <name type="scientific">Latilactobacillus sakei</name>
    <name type="common">Lactobacillus sakei</name>
    <dbReference type="NCBI Taxonomy" id="1599"/>
    <lineage>
        <taxon>Bacteria</taxon>
        <taxon>Bacillati</taxon>
        <taxon>Bacillota</taxon>
        <taxon>Bacilli</taxon>
        <taxon>Lactobacillales</taxon>
        <taxon>Lactobacillaceae</taxon>
        <taxon>Latilactobacillus</taxon>
    </lineage>
</organism>
<feature type="transmembrane region" description="Helical" evidence="10">
    <location>
        <begin position="127"/>
        <end position="145"/>
    </location>
</feature>
<name>A0AAF0GS43_LATSK</name>
<dbReference type="PANTHER" id="PTHR42770:SF4">
    <property type="entry name" value="ARGININE_ORNITHINE ANTIPORTER-RELATED"/>
    <property type="match status" value="1"/>
</dbReference>
<dbReference type="NCBIfam" id="TIGR03810">
    <property type="entry name" value="arg_ornith_anti"/>
    <property type="match status" value="1"/>
</dbReference>
<evidence type="ECO:0000313" key="11">
    <source>
        <dbReference type="EMBL" id="WGI19554.1"/>
    </source>
</evidence>
<keyword evidence="4" id="KW-1003">Cell membrane</keyword>
<feature type="transmembrane region" description="Helical" evidence="10">
    <location>
        <begin position="451"/>
        <end position="469"/>
    </location>
</feature>
<dbReference type="InterPro" id="IPR022461">
    <property type="entry name" value="Arg/Orn_antiprt_ArcD"/>
</dbReference>
<feature type="transmembrane region" description="Helical" evidence="10">
    <location>
        <begin position="45"/>
        <end position="66"/>
    </location>
</feature>
<evidence type="ECO:0000256" key="5">
    <source>
        <dbReference type="ARBA" id="ARBA00022692"/>
    </source>
</evidence>
<keyword evidence="6" id="KW-0029">Amino-acid transport</keyword>
<evidence type="ECO:0000313" key="12">
    <source>
        <dbReference type="Proteomes" id="UP001179858"/>
    </source>
</evidence>
<keyword evidence="8 10" id="KW-0472">Membrane</keyword>
<evidence type="ECO:0000256" key="8">
    <source>
        <dbReference type="ARBA" id="ARBA00023136"/>
    </source>
</evidence>
<dbReference type="Pfam" id="PF13520">
    <property type="entry name" value="AA_permease_2"/>
    <property type="match status" value="1"/>
</dbReference>
<proteinExistence type="inferred from homology"/>
<dbReference type="NCBIfam" id="TIGR00905">
    <property type="entry name" value="2A0302"/>
    <property type="match status" value="1"/>
</dbReference>
<dbReference type="InterPro" id="IPR050367">
    <property type="entry name" value="APC_superfamily"/>
</dbReference>
<evidence type="ECO:0000256" key="6">
    <source>
        <dbReference type="ARBA" id="ARBA00022970"/>
    </source>
</evidence>
<protein>
    <recommendedName>
        <fullName evidence="9">Arginine-ornithine antiporter</fullName>
    </recommendedName>
</protein>
<dbReference type="GO" id="GO:0005886">
    <property type="term" value="C:plasma membrane"/>
    <property type="evidence" value="ECO:0007669"/>
    <property type="project" value="UniProtKB-SubCell"/>
</dbReference>
<dbReference type="GO" id="GO:0043858">
    <property type="term" value="F:arginine:ornithine antiporter activity"/>
    <property type="evidence" value="ECO:0007669"/>
    <property type="project" value="UniProtKB-UniRule"/>
</dbReference>
<accession>A0AAF0GS43</accession>
<reference evidence="11" key="1">
    <citation type="submission" date="2023-04" db="EMBL/GenBank/DDBJ databases">
        <title>Novel strain of Lactilactobacillus sakei and use thereof.</title>
        <authorList>
            <person name="Kim S.Y."/>
        </authorList>
    </citation>
    <scope>NUCLEOTIDE SEQUENCE</scope>
    <source>
        <strain evidence="11">HUP1</strain>
    </source>
</reference>
<evidence type="ECO:0000256" key="2">
    <source>
        <dbReference type="ARBA" id="ARBA00008220"/>
    </source>
</evidence>
<feature type="transmembrane region" description="Helical" evidence="10">
    <location>
        <begin position="100"/>
        <end position="121"/>
    </location>
</feature>
<dbReference type="InterPro" id="IPR004754">
    <property type="entry name" value="Amino_acid_antiprt"/>
</dbReference>
<feature type="transmembrane region" description="Helical" evidence="10">
    <location>
        <begin position="335"/>
        <end position="354"/>
    </location>
</feature>
<gene>
    <name evidence="11" type="primary">arcD</name>
    <name evidence="11" type="ORF">QBD03_02090</name>
</gene>
<sequence>MTEEKPAKKIGLLALIALVISSSIGSGVFGLTSDLASASAPGPVLIAWVIVGFGILMLALSLNNLLMKEPELEGIFSYAEKGFGPFAGFISGWGYWLSAWLGNVAFATILMSALGYFFPIFKSGQNLPSILVASVLSWSLTYFVNRGVEGAAAINTLVTICKLIPLFVFIIFGIVLFKGHLFTQAFWNNMSSSFVAGDVMSQIKNCMMVMMWVFVGIEGASMLSARAEKKSDAGKATILGLVSLLAIYILASVLPYGYLTQNQLASIKQPAMLYIFEQMVGTWGGYFIGVGLIISILGAWLSWTMLPAETMLLMAKQNLLPAYFGRVNKKKAPTFALVVTAGLIQVFLFTLLFTTKAYNFAYSLCTASIIVCYMLVAAYQIKYSWAHLQEKGNRQQLLIGILALLFEIAGILMAGVSYLLLCFIAYIPGIYFYGRARKNNGHQHFLSKGEWLITTIIVIGAIIGIWLVVSGKIVI</sequence>
<comment type="subcellular location">
    <subcellularLocation>
        <location evidence="1">Cell membrane</location>
        <topology evidence="1">Multi-pass membrane protein</topology>
    </subcellularLocation>
</comment>
<feature type="transmembrane region" description="Helical" evidence="10">
    <location>
        <begin position="12"/>
        <end position="33"/>
    </location>
</feature>
<comment type="similarity">
    <text evidence="2">Belongs to the amino acid-polyamine-organocation (APC) superfamily. Basic amino acid/polyamine antiporter (APA) (TC 2.A.3.2) family.</text>
</comment>
<evidence type="ECO:0000256" key="7">
    <source>
        <dbReference type="ARBA" id="ARBA00022989"/>
    </source>
</evidence>
<dbReference type="InterPro" id="IPR002293">
    <property type="entry name" value="AA/rel_permease1"/>
</dbReference>
<keyword evidence="3" id="KW-0813">Transport</keyword>
<dbReference type="Proteomes" id="UP001179858">
    <property type="component" value="Chromosome"/>
</dbReference>
<evidence type="ECO:0000256" key="1">
    <source>
        <dbReference type="ARBA" id="ARBA00004651"/>
    </source>
</evidence>
<keyword evidence="5 10" id="KW-0812">Transmembrane</keyword>
<feature type="transmembrane region" description="Helical" evidence="10">
    <location>
        <begin position="402"/>
        <end position="431"/>
    </location>
</feature>
<evidence type="ECO:0000256" key="10">
    <source>
        <dbReference type="SAM" id="Phobius"/>
    </source>
</evidence>
<feature type="transmembrane region" description="Helical" evidence="10">
    <location>
        <begin position="283"/>
        <end position="306"/>
    </location>
</feature>
<feature type="transmembrane region" description="Helical" evidence="10">
    <location>
        <begin position="237"/>
        <end position="258"/>
    </location>
</feature>
<dbReference type="PANTHER" id="PTHR42770">
    <property type="entry name" value="AMINO ACID TRANSPORTER-RELATED"/>
    <property type="match status" value="1"/>
</dbReference>
<evidence type="ECO:0000256" key="9">
    <source>
        <dbReference type="NCBIfam" id="TIGR03810"/>
    </source>
</evidence>
<feature type="transmembrane region" description="Helical" evidence="10">
    <location>
        <begin position="360"/>
        <end position="381"/>
    </location>
</feature>
<dbReference type="AlphaFoldDB" id="A0AAF0GS43"/>
<evidence type="ECO:0000256" key="3">
    <source>
        <dbReference type="ARBA" id="ARBA00022448"/>
    </source>
</evidence>
<evidence type="ECO:0000256" key="4">
    <source>
        <dbReference type="ARBA" id="ARBA00022475"/>
    </source>
</evidence>
<dbReference type="PIRSF" id="PIRSF006060">
    <property type="entry name" value="AA_transporter"/>
    <property type="match status" value="1"/>
</dbReference>
<keyword evidence="7 10" id="KW-1133">Transmembrane helix</keyword>